<comment type="caution">
    <text evidence="2">The sequence shown here is derived from an EMBL/GenBank/DDBJ whole genome shotgun (WGS) entry which is preliminary data.</text>
</comment>
<dbReference type="RefSeq" id="WP_378483919.1">
    <property type="nucleotide sequence ID" value="NZ_JBHUFB010000007.1"/>
</dbReference>
<evidence type="ECO:0000313" key="2">
    <source>
        <dbReference type="EMBL" id="MFD1811370.1"/>
    </source>
</evidence>
<dbReference type="SUPFAM" id="SSF53474">
    <property type="entry name" value="alpha/beta-Hydrolases"/>
    <property type="match status" value="1"/>
</dbReference>
<sequence length="370" mass="38325">MLRVTGLVAGLVAAALVVTSATVAHAVPADPGVVVGSPLTDPALGVEGASQVLVFTYRTAGADGLSTAQVLVPEGTAPDGGWPIVAWAHGTVGMADTDAPTRSGVVYDLYRTLFSDWLGRGFMIVATDYAGLGTPGVHPYLNADVAARNVVDSVRAARELVPGTSERWVAAGQSQGGHAALATALRAESLAPELDYRGTFASGAPTNLDRLVGLAGPDFPDLRLDGLTLYMAYIASGLRESRPDLDVNGYLTPAGRELVDAADTTPLAEFKPMANRMPVSDLFGRPLAGTPLPQAVTEYLGVPATGFEQPLMLVQGLADQTVPPALSLWFAADLTLAGEQFALRLPSGGHTEGLGQSVSEAGAFLERVLR</sequence>
<evidence type="ECO:0000256" key="1">
    <source>
        <dbReference type="SAM" id="SignalP"/>
    </source>
</evidence>
<keyword evidence="3" id="KW-1185">Reference proteome</keyword>
<dbReference type="EC" id="3.4.-.-" evidence="2"/>
<accession>A0ABW4NYV8</accession>
<name>A0ABW4NYV8_9NOCA</name>
<reference evidence="3" key="1">
    <citation type="journal article" date="2019" name="Int. J. Syst. Evol. Microbiol.">
        <title>The Global Catalogue of Microorganisms (GCM) 10K type strain sequencing project: providing services to taxonomists for standard genome sequencing and annotation.</title>
        <authorList>
            <consortium name="The Broad Institute Genomics Platform"/>
            <consortium name="The Broad Institute Genome Sequencing Center for Infectious Disease"/>
            <person name="Wu L."/>
            <person name="Ma J."/>
        </authorList>
    </citation>
    <scope>NUCLEOTIDE SEQUENCE [LARGE SCALE GENOMIC DNA]</scope>
    <source>
        <strain evidence="3">DT72</strain>
    </source>
</reference>
<keyword evidence="2" id="KW-0378">Hydrolase</keyword>
<dbReference type="EMBL" id="JBHUFB010000007">
    <property type="protein sequence ID" value="MFD1811370.1"/>
    <property type="molecule type" value="Genomic_DNA"/>
</dbReference>
<gene>
    <name evidence="2" type="ORF">ACFSJG_04030</name>
</gene>
<feature type="signal peptide" evidence="1">
    <location>
        <begin position="1"/>
        <end position="26"/>
    </location>
</feature>
<dbReference type="InterPro" id="IPR029058">
    <property type="entry name" value="AB_hydrolase_fold"/>
</dbReference>
<dbReference type="InterPro" id="IPR005152">
    <property type="entry name" value="Lipase_secreted"/>
</dbReference>
<dbReference type="PANTHER" id="PTHR34853:SF1">
    <property type="entry name" value="LIPASE 5"/>
    <property type="match status" value="1"/>
</dbReference>
<dbReference type="PIRSF" id="PIRSF029171">
    <property type="entry name" value="Esterase_LipA"/>
    <property type="match status" value="1"/>
</dbReference>
<dbReference type="Proteomes" id="UP001597286">
    <property type="component" value="Unassembled WGS sequence"/>
</dbReference>
<dbReference type="Gene3D" id="3.40.50.1820">
    <property type="entry name" value="alpha/beta hydrolase"/>
    <property type="match status" value="1"/>
</dbReference>
<dbReference type="PANTHER" id="PTHR34853">
    <property type="match status" value="1"/>
</dbReference>
<dbReference type="GO" id="GO:0016787">
    <property type="term" value="F:hydrolase activity"/>
    <property type="evidence" value="ECO:0007669"/>
    <property type="project" value="UniProtKB-KW"/>
</dbReference>
<keyword evidence="1" id="KW-0732">Signal</keyword>
<protein>
    <submittedName>
        <fullName evidence="2">Alpha/beta hydrolase family protein</fullName>
        <ecNumber evidence="2">3.4.-.-</ecNumber>
    </submittedName>
</protein>
<evidence type="ECO:0000313" key="3">
    <source>
        <dbReference type="Proteomes" id="UP001597286"/>
    </source>
</evidence>
<organism evidence="2 3">
    <name type="scientific">Rhodococcus gannanensis</name>
    <dbReference type="NCBI Taxonomy" id="1960308"/>
    <lineage>
        <taxon>Bacteria</taxon>
        <taxon>Bacillati</taxon>
        <taxon>Actinomycetota</taxon>
        <taxon>Actinomycetes</taxon>
        <taxon>Mycobacteriales</taxon>
        <taxon>Nocardiaceae</taxon>
        <taxon>Rhodococcus</taxon>
    </lineage>
</organism>
<proteinExistence type="predicted"/>
<feature type="chain" id="PRO_5047030425" evidence="1">
    <location>
        <begin position="27"/>
        <end position="370"/>
    </location>
</feature>
<dbReference type="Pfam" id="PF03583">
    <property type="entry name" value="LIP"/>
    <property type="match status" value="1"/>
</dbReference>